<keyword evidence="7" id="KW-0503">Monooxygenase</keyword>
<protein>
    <recommendedName>
        <fullName evidence="10">Cytochrome P450</fullName>
    </recommendedName>
</protein>
<evidence type="ECO:0008006" key="10">
    <source>
        <dbReference type="Google" id="ProtNLM"/>
    </source>
</evidence>
<organism evidence="8 9">
    <name type="scientific">Lepraria neglecta</name>
    <dbReference type="NCBI Taxonomy" id="209136"/>
    <lineage>
        <taxon>Eukaryota</taxon>
        <taxon>Fungi</taxon>
        <taxon>Dikarya</taxon>
        <taxon>Ascomycota</taxon>
        <taxon>Pezizomycotina</taxon>
        <taxon>Lecanoromycetes</taxon>
        <taxon>OSLEUM clade</taxon>
        <taxon>Lecanoromycetidae</taxon>
        <taxon>Lecanorales</taxon>
        <taxon>Lecanorineae</taxon>
        <taxon>Stereocaulaceae</taxon>
        <taxon>Lepraria</taxon>
    </lineage>
</organism>
<dbReference type="InterPro" id="IPR036396">
    <property type="entry name" value="Cyt_P450_sf"/>
</dbReference>
<evidence type="ECO:0000256" key="1">
    <source>
        <dbReference type="ARBA" id="ARBA00001971"/>
    </source>
</evidence>
<comment type="similarity">
    <text evidence="2">Belongs to the cytochrome P450 family.</text>
</comment>
<name>A0AAD9ZHA0_9LECA</name>
<dbReference type="GO" id="GO:0020037">
    <property type="term" value="F:heme binding"/>
    <property type="evidence" value="ECO:0007669"/>
    <property type="project" value="InterPro"/>
</dbReference>
<comment type="caution">
    <text evidence="8">The sequence shown here is derived from an EMBL/GenBank/DDBJ whole genome shotgun (WGS) entry which is preliminary data.</text>
</comment>
<dbReference type="GO" id="GO:0016705">
    <property type="term" value="F:oxidoreductase activity, acting on paired donors, with incorporation or reduction of molecular oxygen"/>
    <property type="evidence" value="ECO:0007669"/>
    <property type="project" value="InterPro"/>
</dbReference>
<keyword evidence="5" id="KW-0560">Oxidoreductase</keyword>
<keyword evidence="3" id="KW-0349">Heme</keyword>
<proteinExistence type="inferred from homology"/>
<evidence type="ECO:0000256" key="7">
    <source>
        <dbReference type="ARBA" id="ARBA00023033"/>
    </source>
</evidence>
<dbReference type="Proteomes" id="UP001276659">
    <property type="component" value="Unassembled WGS sequence"/>
</dbReference>
<keyword evidence="4" id="KW-0479">Metal-binding</keyword>
<dbReference type="SUPFAM" id="SSF48264">
    <property type="entry name" value="Cytochrome P450"/>
    <property type="match status" value="1"/>
</dbReference>
<dbReference type="AlphaFoldDB" id="A0AAD9ZHA0"/>
<keyword evidence="6" id="KW-0408">Iron</keyword>
<evidence type="ECO:0000256" key="4">
    <source>
        <dbReference type="ARBA" id="ARBA00022723"/>
    </source>
</evidence>
<dbReference type="EMBL" id="JASNWA010000003">
    <property type="protein sequence ID" value="KAK3179101.1"/>
    <property type="molecule type" value="Genomic_DNA"/>
</dbReference>
<dbReference type="GO" id="GO:0005506">
    <property type="term" value="F:iron ion binding"/>
    <property type="evidence" value="ECO:0007669"/>
    <property type="project" value="InterPro"/>
</dbReference>
<evidence type="ECO:0000256" key="3">
    <source>
        <dbReference type="ARBA" id="ARBA00022617"/>
    </source>
</evidence>
<comment type="cofactor">
    <cofactor evidence="1">
        <name>heme</name>
        <dbReference type="ChEBI" id="CHEBI:30413"/>
    </cofactor>
</comment>
<evidence type="ECO:0000256" key="2">
    <source>
        <dbReference type="ARBA" id="ARBA00010617"/>
    </source>
</evidence>
<gene>
    <name evidence="8" type="ORF">OEA41_001240</name>
</gene>
<evidence type="ECO:0000313" key="9">
    <source>
        <dbReference type="Proteomes" id="UP001276659"/>
    </source>
</evidence>
<evidence type="ECO:0000256" key="6">
    <source>
        <dbReference type="ARBA" id="ARBA00023004"/>
    </source>
</evidence>
<dbReference type="Gene3D" id="1.10.630.10">
    <property type="entry name" value="Cytochrome P450"/>
    <property type="match status" value="1"/>
</dbReference>
<keyword evidence="9" id="KW-1185">Reference proteome</keyword>
<dbReference type="GO" id="GO:0004497">
    <property type="term" value="F:monooxygenase activity"/>
    <property type="evidence" value="ECO:0007669"/>
    <property type="project" value="UniProtKB-KW"/>
</dbReference>
<sequence>MNNYNKKGQPFVVQDPSFRPQVMIPQEHISWMVEQPESALSVRLPQIGRFAVDYLLPGLDFNHDLFMIDVVRKDLTRNLGRLQGDVFNDLRESIDELMGLDNDSWHEICLFETMQKIVFKSTNRIFVGSPLCRDESYLRSSASFANWLGASAILVGQFMPSILKPFFGYLAAIPIYIQKKNAFGYLVPVFKERMGNLRRKRTDPSFVFDEPKDMITWMTNAVLDNPGTSASKPEALAERMLFFVNSNGPICSKKPCQRLLSSPMTH</sequence>
<dbReference type="PANTHER" id="PTHR46206:SF1">
    <property type="entry name" value="P450, PUTATIVE (EUROFUNG)-RELATED"/>
    <property type="match status" value="1"/>
</dbReference>
<reference evidence="8" key="1">
    <citation type="submission" date="2022-11" db="EMBL/GenBank/DDBJ databases">
        <title>Chromosomal genome sequence assembly and mating type (MAT) locus characterization of the leprose asexual lichenized fungus Lepraria neglecta (Nyl.) Erichsen.</title>
        <authorList>
            <person name="Allen J.L."/>
            <person name="Pfeffer B."/>
        </authorList>
    </citation>
    <scope>NUCLEOTIDE SEQUENCE</scope>
    <source>
        <strain evidence="8">Allen 5258</strain>
    </source>
</reference>
<evidence type="ECO:0000256" key="5">
    <source>
        <dbReference type="ARBA" id="ARBA00023002"/>
    </source>
</evidence>
<accession>A0AAD9ZHA0</accession>
<evidence type="ECO:0000313" key="8">
    <source>
        <dbReference type="EMBL" id="KAK3179101.1"/>
    </source>
</evidence>
<dbReference type="PANTHER" id="PTHR46206">
    <property type="entry name" value="CYTOCHROME P450"/>
    <property type="match status" value="1"/>
</dbReference>